<sequence length="143" mass="15834">MILLGLLLVLLAGGAIALVASEETARYILFGYTFEFDSLGMFIAGAVTAAVLLLGISMISSGSRRTATRRREARVARAEASSRVARLEEEKRELQRKLEREHKAQPAPRLEREHETQPVPRLEPQPESADRLVAGGVEDGRRR</sequence>
<keyword evidence="4" id="KW-1185">Reference proteome</keyword>
<evidence type="ECO:0008006" key="5">
    <source>
        <dbReference type="Google" id="ProtNLM"/>
    </source>
</evidence>
<reference evidence="4" key="1">
    <citation type="journal article" date="2019" name="Int. J. Syst. Evol. Microbiol.">
        <title>The Global Catalogue of Microorganisms (GCM) 10K type strain sequencing project: providing services to taxonomists for standard genome sequencing and annotation.</title>
        <authorList>
            <consortium name="The Broad Institute Genomics Platform"/>
            <consortium name="The Broad Institute Genome Sequencing Center for Infectious Disease"/>
            <person name="Wu L."/>
            <person name="Ma J."/>
        </authorList>
    </citation>
    <scope>NUCLEOTIDE SEQUENCE [LARGE SCALE GENOMIC DNA]</scope>
    <source>
        <strain evidence="4">CGMCC 1.15399</strain>
    </source>
</reference>
<organism evidence="3 4">
    <name type="scientific">Nonomuraea guangzhouensis</name>
    <dbReference type="NCBI Taxonomy" id="1291555"/>
    <lineage>
        <taxon>Bacteria</taxon>
        <taxon>Bacillati</taxon>
        <taxon>Actinomycetota</taxon>
        <taxon>Actinomycetes</taxon>
        <taxon>Streptosporangiales</taxon>
        <taxon>Streptosporangiaceae</taxon>
        <taxon>Nonomuraea</taxon>
    </lineage>
</organism>
<gene>
    <name evidence="3" type="ORF">ACFSJ0_31870</name>
</gene>
<proteinExistence type="predicted"/>
<name>A0ABW4GKM0_9ACTN</name>
<dbReference type="RefSeq" id="WP_219534453.1">
    <property type="nucleotide sequence ID" value="NZ_JAHKRM010000022.1"/>
</dbReference>
<comment type="caution">
    <text evidence="3">The sequence shown here is derived from an EMBL/GenBank/DDBJ whole genome shotgun (WGS) entry which is preliminary data.</text>
</comment>
<feature type="transmembrane region" description="Helical" evidence="2">
    <location>
        <begin position="41"/>
        <end position="61"/>
    </location>
</feature>
<evidence type="ECO:0000313" key="3">
    <source>
        <dbReference type="EMBL" id="MFD1541687.1"/>
    </source>
</evidence>
<keyword evidence="2" id="KW-0812">Transmembrane</keyword>
<keyword evidence="2" id="KW-0472">Membrane</keyword>
<keyword evidence="2" id="KW-1133">Transmembrane helix</keyword>
<dbReference type="Proteomes" id="UP001597097">
    <property type="component" value="Unassembled WGS sequence"/>
</dbReference>
<evidence type="ECO:0000313" key="4">
    <source>
        <dbReference type="Proteomes" id="UP001597097"/>
    </source>
</evidence>
<dbReference type="EMBL" id="JBHUCM010000029">
    <property type="protein sequence ID" value="MFD1541687.1"/>
    <property type="molecule type" value="Genomic_DNA"/>
</dbReference>
<feature type="region of interest" description="Disordered" evidence="1">
    <location>
        <begin position="90"/>
        <end position="143"/>
    </location>
</feature>
<evidence type="ECO:0000256" key="1">
    <source>
        <dbReference type="SAM" id="MobiDB-lite"/>
    </source>
</evidence>
<evidence type="ECO:0000256" key="2">
    <source>
        <dbReference type="SAM" id="Phobius"/>
    </source>
</evidence>
<feature type="compositionally biased region" description="Basic and acidic residues" evidence="1">
    <location>
        <begin position="90"/>
        <end position="116"/>
    </location>
</feature>
<accession>A0ABW4GKM0</accession>
<protein>
    <recommendedName>
        <fullName evidence="5">DUF1049 domain-containing protein</fullName>
    </recommendedName>
</protein>